<evidence type="ECO:0000256" key="2">
    <source>
        <dbReference type="SAM" id="Phobius"/>
    </source>
</evidence>
<gene>
    <name evidence="3" type="ORF">GCM10010844_05810</name>
</gene>
<keyword evidence="2" id="KW-0472">Membrane</keyword>
<protein>
    <submittedName>
        <fullName evidence="3">Uncharacterized protein</fullName>
    </submittedName>
</protein>
<feature type="transmembrane region" description="Helical" evidence="2">
    <location>
        <begin position="6"/>
        <end position="28"/>
    </location>
</feature>
<keyword evidence="2" id="KW-1133">Transmembrane helix</keyword>
<evidence type="ECO:0000256" key="1">
    <source>
        <dbReference type="SAM" id="MobiDB-lite"/>
    </source>
</evidence>
<name>A0ABQ2FFJ0_9DEIO</name>
<keyword evidence="2" id="KW-0812">Transmembrane</keyword>
<keyword evidence="4" id="KW-1185">Reference proteome</keyword>
<feature type="transmembrane region" description="Helical" evidence="2">
    <location>
        <begin position="80"/>
        <end position="113"/>
    </location>
</feature>
<organism evidence="3 4">
    <name type="scientific">Deinococcus radiotolerans</name>
    <dbReference type="NCBI Taxonomy" id="1309407"/>
    <lineage>
        <taxon>Bacteria</taxon>
        <taxon>Thermotogati</taxon>
        <taxon>Deinococcota</taxon>
        <taxon>Deinococci</taxon>
        <taxon>Deinococcales</taxon>
        <taxon>Deinococcaceae</taxon>
        <taxon>Deinococcus</taxon>
    </lineage>
</organism>
<proteinExistence type="predicted"/>
<evidence type="ECO:0000313" key="3">
    <source>
        <dbReference type="EMBL" id="GGK90086.1"/>
    </source>
</evidence>
<dbReference type="RefSeq" id="WP_189067442.1">
    <property type="nucleotide sequence ID" value="NZ_BMPE01000001.1"/>
</dbReference>
<evidence type="ECO:0000313" key="4">
    <source>
        <dbReference type="Proteomes" id="UP000604341"/>
    </source>
</evidence>
<dbReference type="EMBL" id="BMPE01000001">
    <property type="protein sequence ID" value="GGK90086.1"/>
    <property type="molecule type" value="Genomic_DNA"/>
</dbReference>
<feature type="transmembrane region" description="Helical" evidence="2">
    <location>
        <begin position="40"/>
        <end position="68"/>
    </location>
</feature>
<dbReference type="Proteomes" id="UP000604341">
    <property type="component" value="Unassembled WGS sequence"/>
</dbReference>
<reference evidence="4" key="1">
    <citation type="journal article" date="2019" name="Int. J. Syst. Evol. Microbiol.">
        <title>The Global Catalogue of Microorganisms (GCM) 10K type strain sequencing project: providing services to taxonomists for standard genome sequencing and annotation.</title>
        <authorList>
            <consortium name="The Broad Institute Genomics Platform"/>
            <consortium name="The Broad Institute Genome Sequencing Center for Infectious Disease"/>
            <person name="Wu L."/>
            <person name="Ma J."/>
        </authorList>
    </citation>
    <scope>NUCLEOTIDE SEQUENCE [LARGE SCALE GENOMIC DNA]</scope>
    <source>
        <strain evidence="4">JCM 19173</strain>
    </source>
</reference>
<accession>A0ABQ2FFJ0</accession>
<sequence length="298" mass="31583">MIDLGPLAWMVHVAAAFAIAFFAQSVFGPKGREARVVIRALIPVVVLTLLGAEWLPHPVAGILIGYFGSRAFGRWGSSRGGLLAALAGAAVLIGLGASWLMFPLFFMALGWLASGGPARGGRRERRAAREERPAELPAQVSGTPVPVAQTAVVGEGPLAAYLADARLPAQARAQLVALNLRTQEALALLKDQGLEGTEGFFVARAIREEYAPEAVQAYLKLPRSLADTGVIQDGKTGAALLTEQLELLLDGVQDIIAGSLQSGGQALLTHGRFLRERFAKAEQELRVPVMIPVADKVK</sequence>
<feature type="region of interest" description="Disordered" evidence="1">
    <location>
        <begin position="120"/>
        <end position="140"/>
    </location>
</feature>
<comment type="caution">
    <text evidence="3">The sequence shown here is derived from an EMBL/GenBank/DDBJ whole genome shotgun (WGS) entry which is preliminary data.</text>
</comment>